<gene>
    <name evidence="3" type="ORF">R3P38DRAFT_3242336</name>
</gene>
<dbReference type="PANTHER" id="PTHR47372:SF11">
    <property type="entry name" value="RE19971P"/>
    <property type="match status" value="1"/>
</dbReference>
<reference evidence="3 4" key="1">
    <citation type="journal article" date="2024" name="J Genomics">
        <title>Draft genome sequencing and assembly of Favolaschia claudopus CIRM-BRFM 2984 isolated from oak limbs.</title>
        <authorList>
            <person name="Navarro D."/>
            <person name="Drula E."/>
            <person name="Chaduli D."/>
            <person name="Cazenave R."/>
            <person name="Ahrendt S."/>
            <person name="Wang J."/>
            <person name="Lipzen A."/>
            <person name="Daum C."/>
            <person name="Barry K."/>
            <person name="Grigoriev I.V."/>
            <person name="Favel A."/>
            <person name="Rosso M.N."/>
            <person name="Martin F."/>
        </authorList>
    </citation>
    <scope>NUCLEOTIDE SEQUENCE [LARGE SCALE GENOMIC DNA]</scope>
    <source>
        <strain evidence="3 4">CIRM-BRFM 2984</strain>
    </source>
</reference>
<evidence type="ECO:0000313" key="3">
    <source>
        <dbReference type="EMBL" id="KAK6971472.1"/>
    </source>
</evidence>
<dbReference type="Proteomes" id="UP001362999">
    <property type="component" value="Unassembled WGS sequence"/>
</dbReference>
<evidence type="ECO:0000313" key="4">
    <source>
        <dbReference type="Proteomes" id="UP001362999"/>
    </source>
</evidence>
<organism evidence="3 4">
    <name type="scientific">Favolaschia claudopus</name>
    <dbReference type="NCBI Taxonomy" id="2862362"/>
    <lineage>
        <taxon>Eukaryota</taxon>
        <taxon>Fungi</taxon>
        <taxon>Dikarya</taxon>
        <taxon>Basidiomycota</taxon>
        <taxon>Agaricomycotina</taxon>
        <taxon>Agaricomycetes</taxon>
        <taxon>Agaricomycetidae</taxon>
        <taxon>Agaricales</taxon>
        <taxon>Marasmiineae</taxon>
        <taxon>Mycenaceae</taxon>
        <taxon>Favolaschia</taxon>
    </lineage>
</organism>
<name>A0AAV9Z4X4_9AGAR</name>
<evidence type="ECO:0000256" key="1">
    <source>
        <dbReference type="SAM" id="MobiDB-lite"/>
    </source>
</evidence>
<evidence type="ECO:0000256" key="2">
    <source>
        <dbReference type="SAM" id="SignalP"/>
    </source>
</evidence>
<sequence length="934" mass="96325">MVAISTKFALLVPFAAAFAHAANDWSVKCKGECSYDTNGTNGRAFASVSLTADNTQVLGDITSAASWELLDCPADWSAGPRDVRLVCVADDPSKDCDDVTHGGAINTVVRLPENCGTGPFARISAWGESKDQTVPQGSTADSKLKLRKRGAPPAKVMAATLDWKLSEIPANRGTVKLEVKASNSDATNSRIAGTRSLKRAIHGDTLERRLGLGDITKGVKDAAGAVADKAKDAAGATKDAAKGAADAAKDKAADAADKAKTAGDAAKDAAGKAGDAAKEAAGKAGDAAAKAGDAAKDAADAAAKKAKDATKIGINENKSLDTIKVKNNFPLFDTTLSCNFGLADFTATVNTNVDLDSQMNIGFALLMNGTVVPPAIDDFGLSAVVSGYAKGTINIDALLSGDIDSGNIPVFKAGIPGLSLPGLLTLGPEAVINVQASAGITLNTAVAVPITWNFPLLEFVMPPSAGAASGNAAESNTAVDFQASFAPGDLNADAEVHVIPSLNFGIDAIGGFAKAQIFIEADADGTVDMQSTIGEDLSMDGCVTLTTGINVNAGARGTFLKFFSDATTIPIFNKRAELFKKCFGAGDGPASAILDNGDGTFTNGAGDLVNENGELIDDTGKVIADNDAADAEETTEPILGKDGKPVPDDAVVIDNGDGTFEDGLGNPTNANGQLIDDEGNILGSELDLTGIKDDNGTAIAPEDVLVENEDGTFTASDGSQLDADGNLIDASGQLTGAGMEPVVDEKGDPIAPDDLIIDNEDGSFTDFFGNIVDQWGGVIDFKDSDIIPTECRKFIYFVIGPDSPIGRNNHAIAVLYCPTTARQCPIGMPSGRYQDTIGYDGAVLEQPKQVDEPLPGPGEAPPKLKTTDEVKKLASDLLKKPAPAPAPKPAAPAPPPPPPPKPRRRSVEKRAFGCSPSFVANKPVLNVNQLVRFF</sequence>
<dbReference type="AlphaFoldDB" id="A0AAV9Z4X4"/>
<accession>A0AAV9Z4X4</accession>
<dbReference type="Gene3D" id="1.20.120.20">
    <property type="entry name" value="Apolipoprotein"/>
    <property type="match status" value="1"/>
</dbReference>
<protein>
    <submittedName>
        <fullName evidence="3">Uncharacterized protein</fullName>
    </submittedName>
</protein>
<dbReference type="EMBL" id="JAWWNJ010000211">
    <property type="protein sequence ID" value="KAK6971472.1"/>
    <property type="molecule type" value="Genomic_DNA"/>
</dbReference>
<feature type="compositionally biased region" description="Pro residues" evidence="1">
    <location>
        <begin position="882"/>
        <end position="900"/>
    </location>
</feature>
<dbReference type="PANTHER" id="PTHR47372">
    <property type="entry name" value="DAUER UP-REGULATED-RELATED"/>
    <property type="match status" value="1"/>
</dbReference>
<feature type="region of interest" description="Disordered" evidence="1">
    <location>
        <begin position="874"/>
        <end position="910"/>
    </location>
</feature>
<feature type="signal peptide" evidence="2">
    <location>
        <begin position="1"/>
        <end position="21"/>
    </location>
</feature>
<feature type="chain" id="PRO_5043799298" evidence="2">
    <location>
        <begin position="22"/>
        <end position="934"/>
    </location>
</feature>
<keyword evidence="2" id="KW-0732">Signal</keyword>
<comment type="caution">
    <text evidence="3">The sequence shown here is derived from an EMBL/GenBank/DDBJ whole genome shotgun (WGS) entry which is preliminary data.</text>
</comment>
<proteinExistence type="predicted"/>
<keyword evidence="4" id="KW-1185">Reference proteome</keyword>